<evidence type="ECO:0000259" key="1">
    <source>
        <dbReference type="Pfam" id="PF21880"/>
    </source>
</evidence>
<feature type="domain" description="DUF6916" evidence="1">
    <location>
        <begin position="6"/>
        <end position="94"/>
    </location>
</feature>
<organism evidence="2 3">
    <name type="scientific">Ectopseudomonas toyotomiensis</name>
    <dbReference type="NCBI Taxonomy" id="554344"/>
    <lineage>
        <taxon>Bacteria</taxon>
        <taxon>Pseudomonadati</taxon>
        <taxon>Pseudomonadota</taxon>
        <taxon>Gammaproteobacteria</taxon>
        <taxon>Pseudomonadales</taxon>
        <taxon>Pseudomonadaceae</taxon>
        <taxon>Ectopseudomonas</taxon>
    </lineage>
</organism>
<dbReference type="AlphaFoldDB" id="A0AA42IJE4"/>
<protein>
    <recommendedName>
        <fullName evidence="1">DUF6916 domain-containing protein</fullName>
    </recommendedName>
</protein>
<gene>
    <name evidence="2" type="ORF">N5D41_04110</name>
</gene>
<reference evidence="2" key="1">
    <citation type="submission" date="2022-09" db="EMBL/GenBank/DDBJ databases">
        <title>Intensive care unit water sources are persistently colonized with multi-drug resistant bacteria and are the site of extensive horizontal gene transfer of antibiotic resistance genes.</title>
        <authorList>
            <person name="Diorio-Toth L."/>
        </authorList>
    </citation>
    <scope>NUCLEOTIDE SEQUENCE</scope>
    <source>
        <strain evidence="2">GD03863</strain>
    </source>
</reference>
<evidence type="ECO:0000313" key="3">
    <source>
        <dbReference type="Proteomes" id="UP001161137"/>
    </source>
</evidence>
<dbReference type="InterPro" id="IPR054209">
    <property type="entry name" value="DUF6916"/>
</dbReference>
<dbReference type="EMBL" id="JAOCDH010000003">
    <property type="protein sequence ID" value="MDH0700672.1"/>
    <property type="molecule type" value="Genomic_DNA"/>
</dbReference>
<comment type="caution">
    <text evidence="2">The sequence shown here is derived from an EMBL/GenBank/DDBJ whole genome shotgun (WGS) entry which is preliminary data.</text>
</comment>
<sequence length="102" mass="11573">MYLMPTQEMLQQNSGQTFQLWISPDQALDIELLEVIEGIPMTTRHQCFSAHFALPLGHVLPQAVFRVSHQNDEGWLLLMTPGLPCRDGRHVLQASIHNEKVA</sequence>
<dbReference type="RefSeq" id="WP_279835756.1">
    <property type="nucleotide sequence ID" value="NZ_JAOCDH010000003.1"/>
</dbReference>
<accession>A0AA42IJE4</accession>
<name>A0AA42IJE4_9GAMM</name>
<dbReference type="Pfam" id="PF21880">
    <property type="entry name" value="DUF6916"/>
    <property type="match status" value="1"/>
</dbReference>
<dbReference type="Proteomes" id="UP001161137">
    <property type="component" value="Unassembled WGS sequence"/>
</dbReference>
<proteinExistence type="predicted"/>
<evidence type="ECO:0000313" key="2">
    <source>
        <dbReference type="EMBL" id="MDH0700672.1"/>
    </source>
</evidence>